<reference evidence="1" key="1">
    <citation type="submission" date="2023-07" db="EMBL/GenBank/DDBJ databases">
        <authorList>
            <person name="Haufschild T."/>
            <person name="Kallscheuer N."/>
            <person name="Hammer J."/>
            <person name="Kohn T."/>
            <person name="Kabuu M."/>
            <person name="Jogler M."/>
            <person name="Wohfarth N."/>
            <person name="Heuer A."/>
            <person name="Rohde M."/>
            <person name="van Teeseling M.C.F."/>
            <person name="Jogler C."/>
        </authorList>
    </citation>
    <scope>NUCLEOTIDE SEQUENCE</scope>
    <source>
        <strain evidence="1">Strain 138</strain>
        <strain evidence="2">Strain 318</strain>
    </source>
</reference>
<name>A0AA49Q433_9BACT</name>
<dbReference type="Proteomes" id="UP001229955">
    <property type="component" value="Chromosome"/>
</dbReference>
<evidence type="ECO:0000313" key="1">
    <source>
        <dbReference type="EMBL" id="WKW11324.1"/>
    </source>
</evidence>
<evidence type="ECO:0000313" key="3">
    <source>
        <dbReference type="Proteomes" id="UP001229955"/>
    </source>
</evidence>
<accession>A0AA49Q713</accession>
<dbReference type="EMBL" id="CP130612">
    <property type="protein sequence ID" value="WKW11324.1"/>
    <property type="molecule type" value="Genomic_DNA"/>
</dbReference>
<dbReference type="KEGG" id="pspc:Strain318_000565"/>
<dbReference type="EMBL" id="CP130613">
    <property type="protein sequence ID" value="WKW14234.1"/>
    <property type="molecule type" value="Genomic_DNA"/>
</dbReference>
<dbReference type="RefSeq" id="WP_367887023.1">
    <property type="nucleotide sequence ID" value="NZ_CP130612.1"/>
</dbReference>
<accession>A0AA49Q433</accession>
<gene>
    <name evidence="1" type="ORF">Strain138_000565</name>
    <name evidence="2" type="ORF">Strain318_000565</name>
</gene>
<organism evidence="1">
    <name type="scientific">Pseudogemmatithrix spongiicola</name>
    <dbReference type="NCBI Taxonomy" id="3062599"/>
    <lineage>
        <taxon>Bacteria</taxon>
        <taxon>Pseudomonadati</taxon>
        <taxon>Gemmatimonadota</taxon>
        <taxon>Gemmatimonadia</taxon>
        <taxon>Gemmatimonadales</taxon>
        <taxon>Gemmatimonadaceae</taxon>
        <taxon>Pseudogemmatithrix</taxon>
    </lineage>
</organism>
<evidence type="ECO:0000313" key="2">
    <source>
        <dbReference type="EMBL" id="WKW14234.1"/>
    </source>
</evidence>
<dbReference type="SUPFAM" id="SSF53098">
    <property type="entry name" value="Ribonuclease H-like"/>
    <property type="match status" value="1"/>
</dbReference>
<proteinExistence type="predicted"/>
<dbReference type="AlphaFoldDB" id="A0AA49Q433"/>
<keyword evidence="3" id="KW-1185">Reference proteome</keyword>
<dbReference type="InterPro" id="IPR012337">
    <property type="entry name" value="RNaseH-like_sf"/>
</dbReference>
<protein>
    <submittedName>
        <fullName evidence="1">Uncharacterized protein</fullName>
    </submittedName>
</protein>
<sequence>MLLALRDGGVATQASTLSLEAQREVEAPPRVERATPVEGVEMQARTVPGYPVVGIAAFLDGIQRSHVRAHLQGVPAVHGAVAAAVRIRAARRLSAWVPPIRSHALYLPQALLDETLYATLASRCTVVDTLAEHDTAQPLPRHPGDLSARALTAVQRDRERAEQALASAWVRERRDALLIDGGIAGTEEVARSPQVVGVVKSHRTLYVAGDAMDTVLRLREGERSTAVVVASPRRTPIATWYLRLRDAGARGPFFGLVRVEIALDAPDAITARADLVSRWLLAERAPVALPDARWDVMVYGIRECEQYLTSILQ</sequence>